<evidence type="ECO:0000313" key="2">
    <source>
        <dbReference type="Proteomes" id="UP000565441"/>
    </source>
</evidence>
<keyword evidence="2" id="KW-1185">Reference proteome</keyword>
<reference evidence="1 2" key="1">
    <citation type="journal article" date="2020" name="ISME J.">
        <title>Uncovering the hidden diversity of litter-decomposition mechanisms in mushroom-forming fungi.</title>
        <authorList>
            <person name="Floudas D."/>
            <person name="Bentzer J."/>
            <person name="Ahren D."/>
            <person name="Johansson T."/>
            <person name="Persson P."/>
            <person name="Tunlid A."/>
        </authorList>
    </citation>
    <scope>NUCLEOTIDE SEQUENCE [LARGE SCALE GENOMIC DNA]</scope>
    <source>
        <strain evidence="1 2">CBS 661.87</strain>
    </source>
</reference>
<evidence type="ECO:0000313" key="1">
    <source>
        <dbReference type="EMBL" id="KAF5368256.1"/>
    </source>
</evidence>
<gene>
    <name evidence="1" type="ORF">D9615_010383</name>
</gene>
<dbReference type="EMBL" id="JAACJP010000060">
    <property type="protein sequence ID" value="KAF5368256.1"/>
    <property type="molecule type" value="Genomic_DNA"/>
</dbReference>
<dbReference type="AlphaFoldDB" id="A0A8H5LSX6"/>
<proteinExistence type="predicted"/>
<accession>A0A8H5LSX6</accession>
<dbReference type="Proteomes" id="UP000565441">
    <property type="component" value="Unassembled WGS sequence"/>
</dbReference>
<name>A0A8H5LSX6_9AGAR</name>
<sequence length="206" mass="22314">MLVGTGRQKTERTDADVNLAGAKLVRDLVDAGEARGWRSTVLKGDVGVQSRVESSHAGGIGSFTSREDKNGLNEAHRLRLLKFERPVTHRLHRPLRFLKPCLDTILEGLAGGAGWVAFGGVEDIECGGITCAAPSLRASNSQHSHPKHDRYDDGKSVYFIDLSVSPPLPRDARICIIQLVLEHFRNDVGHPLISTSVSLSASPPLP</sequence>
<protein>
    <submittedName>
        <fullName evidence="1">Uncharacterized protein</fullName>
    </submittedName>
</protein>
<comment type="caution">
    <text evidence="1">The sequence shown here is derived from an EMBL/GenBank/DDBJ whole genome shotgun (WGS) entry which is preliminary data.</text>
</comment>
<organism evidence="1 2">
    <name type="scientific">Tricholomella constricta</name>
    <dbReference type="NCBI Taxonomy" id="117010"/>
    <lineage>
        <taxon>Eukaryota</taxon>
        <taxon>Fungi</taxon>
        <taxon>Dikarya</taxon>
        <taxon>Basidiomycota</taxon>
        <taxon>Agaricomycotina</taxon>
        <taxon>Agaricomycetes</taxon>
        <taxon>Agaricomycetidae</taxon>
        <taxon>Agaricales</taxon>
        <taxon>Tricholomatineae</taxon>
        <taxon>Lyophyllaceae</taxon>
        <taxon>Tricholomella</taxon>
    </lineage>
</organism>